<accession>A0A445C6Y7</accession>
<organism evidence="1 2">
    <name type="scientific">Arachis hypogaea</name>
    <name type="common">Peanut</name>
    <dbReference type="NCBI Taxonomy" id="3818"/>
    <lineage>
        <taxon>Eukaryota</taxon>
        <taxon>Viridiplantae</taxon>
        <taxon>Streptophyta</taxon>
        <taxon>Embryophyta</taxon>
        <taxon>Tracheophyta</taxon>
        <taxon>Spermatophyta</taxon>
        <taxon>Magnoliopsida</taxon>
        <taxon>eudicotyledons</taxon>
        <taxon>Gunneridae</taxon>
        <taxon>Pentapetalae</taxon>
        <taxon>rosids</taxon>
        <taxon>fabids</taxon>
        <taxon>Fabales</taxon>
        <taxon>Fabaceae</taxon>
        <taxon>Papilionoideae</taxon>
        <taxon>50 kb inversion clade</taxon>
        <taxon>dalbergioids sensu lato</taxon>
        <taxon>Dalbergieae</taxon>
        <taxon>Pterocarpus clade</taxon>
        <taxon>Arachis</taxon>
    </lineage>
</organism>
<protein>
    <submittedName>
        <fullName evidence="1">Uncharacterized protein</fullName>
    </submittedName>
</protein>
<comment type="caution">
    <text evidence="1">The sequence shown here is derived from an EMBL/GenBank/DDBJ whole genome shotgun (WGS) entry which is preliminary data.</text>
</comment>
<dbReference type="Proteomes" id="UP000289738">
    <property type="component" value="Chromosome A07"/>
</dbReference>
<name>A0A445C6Y7_ARAHY</name>
<evidence type="ECO:0000313" key="2">
    <source>
        <dbReference type="Proteomes" id="UP000289738"/>
    </source>
</evidence>
<evidence type="ECO:0000313" key="1">
    <source>
        <dbReference type="EMBL" id="RYR46715.1"/>
    </source>
</evidence>
<proteinExistence type="predicted"/>
<sequence>MRSSFFFLPCREVKLYRMLVREIYPIPTRIEASRFRCSRRSLLAYVVVGLPTRTRPPECLLGSGRSQADTYDRRRKDPHFIAPGNASLIEDWGGEVEWKKRLGMDFGVFVRAVCGESRMYGNEGGSRLYV</sequence>
<gene>
    <name evidence="1" type="ORF">Ahy_A07g032498</name>
</gene>
<keyword evidence="2" id="KW-1185">Reference proteome</keyword>
<dbReference type="AlphaFoldDB" id="A0A445C6Y7"/>
<dbReference type="EMBL" id="SDMP01000007">
    <property type="protein sequence ID" value="RYR46715.1"/>
    <property type="molecule type" value="Genomic_DNA"/>
</dbReference>
<reference evidence="1 2" key="1">
    <citation type="submission" date="2019-01" db="EMBL/GenBank/DDBJ databases">
        <title>Sequencing of cultivated peanut Arachis hypogaea provides insights into genome evolution and oil improvement.</title>
        <authorList>
            <person name="Chen X."/>
        </authorList>
    </citation>
    <scope>NUCLEOTIDE SEQUENCE [LARGE SCALE GENOMIC DNA]</scope>
    <source>
        <strain evidence="2">cv. Fuhuasheng</strain>
        <tissue evidence="1">Leaves</tissue>
    </source>
</reference>